<comment type="similarity">
    <text evidence="2">Belongs to the bacterial solute-binding protein 2 family.</text>
</comment>
<dbReference type="GO" id="GO:0030246">
    <property type="term" value="F:carbohydrate binding"/>
    <property type="evidence" value="ECO:0007669"/>
    <property type="project" value="UniProtKB-ARBA"/>
</dbReference>
<evidence type="ECO:0000256" key="1">
    <source>
        <dbReference type="ARBA" id="ARBA00004196"/>
    </source>
</evidence>
<comment type="subcellular location">
    <subcellularLocation>
        <location evidence="1">Cell envelope</location>
    </subcellularLocation>
</comment>
<dbReference type="SUPFAM" id="SSF53822">
    <property type="entry name" value="Periplasmic binding protein-like I"/>
    <property type="match status" value="1"/>
</dbReference>
<evidence type="ECO:0000256" key="4">
    <source>
        <dbReference type="SAM" id="SignalP"/>
    </source>
</evidence>
<gene>
    <name evidence="6" type="ORF">EBQ10_09085</name>
</gene>
<reference evidence="6 7" key="1">
    <citation type="submission" date="2018-11" db="EMBL/GenBank/DDBJ databases">
        <title>Multidrug-resistant genes are associated with an 42-kb island TGI1 carrying a complex class 1 integron in a Trueperella pyogenes.</title>
        <authorList>
            <person name="Dong W."/>
        </authorList>
    </citation>
    <scope>NUCLEOTIDE SEQUENCE [LARGE SCALE GENOMIC DNA]</scope>
    <source>
        <strain evidence="6 7">TP4</strain>
    </source>
</reference>
<dbReference type="PANTHER" id="PTHR46847:SF1">
    <property type="entry name" value="D-ALLOSE-BINDING PERIPLASMIC PROTEIN-RELATED"/>
    <property type="match status" value="1"/>
</dbReference>
<dbReference type="Proteomes" id="UP000275951">
    <property type="component" value="Chromosome"/>
</dbReference>
<evidence type="ECO:0000256" key="2">
    <source>
        <dbReference type="ARBA" id="ARBA00007639"/>
    </source>
</evidence>
<organism evidence="6 7">
    <name type="scientific">Trueperella pyogenes</name>
    <dbReference type="NCBI Taxonomy" id="1661"/>
    <lineage>
        <taxon>Bacteria</taxon>
        <taxon>Bacillati</taxon>
        <taxon>Actinomycetota</taxon>
        <taxon>Actinomycetes</taxon>
        <taxon>Actinomycetales</taxon>
        <taxon>Actinomycetaceae</taxon>
        <taxon>Trueperella</taxon>
    </lineage>
</organism>
<dbReference type="InterPro" id="IPR028082">
    <property type="entry name" value="Peripla_BP_I"/>
</dbReference>
<evidence type="ECO:0000313" key="6">
    <source>
        <dbReference type="EMBL" id="AZR07421.1"/>
    </source>
</evidence>
<dbReference type="PANTHER" id="PTHR46847">
    <property type="entry name" value="D-ALLOSE-BINDING PERIPLASMIC PROTEIN-RELATED"/>
    <property type="match status" value="1"/>
</dbReference>
<feature type="chain" id="PRO_5038873426" evidence="4">
    <location>
        <begin position="21"/>
        <end position="311"/>
    </location>
</feature>
<feature type="domain" description="Periplasmic binding protein" evidence="5">
    <location>
        <begin position="39"/>
        <end position="289"/>
    </location>
</feature>
<dbReference type="PROSITE" id="PS51257">
    <property type="entry name" value="PROKAR_LIPOPROTEIN"/>
    <property type="match status" value="1"/>
</dbReference>
<evidence type="ECO:0000313" key="7">
    <source>
        <dbReference type="Proteomes" id="UP000275951"/>
    </source>
</evidence>
<dbReference type="RefSeq" id="WP_108726158.1">
    <property type="nucleotide sequence ID" value="NZ_CP029001.1"/>
</dbReference>
<dbReference type="EMBL" id="CP033905">
    <property type="protein sequence ID" value="AZR07421.1"/>
    <property type="molecule type" value="Genomic_DNA"/>
</dbReference>
<accession>A0A3S9QN88</accession>
<keyword evidence="3 4" id="KW-0732">Signal</keyword>
<feature type="signal peptide" evidence="4">
    <location>
        <begin position="1"/>
        <end position="20"/>
    </location>
</feature>
<name>A0A3S9QN88_9ACTO</name>
<sequence length="311" mass="31633">MLKKLTALAAAAAMAFTLTACNRDAQGENGSTSSATGDVVLLVSTLNNPFFVDLRDGAQAKADALGVKLQVQDAQNDASTQNNQIDNAIASGAGLVIINPVDSDAAGPGVVKLNDANIPVVAVDRGVTSGKLATFISSDNVAGGRQAAEELAKAIGEKGDVLVLQGIPGSSASRDRGQGFDEGIAAFTGIKVAAKQTANFDRSQGLDVTNNLLQANPNIKGIFAENDEMALGALEAIGSGSEIKVFGFDGTGDALTAIAADRMVGTIAQQPKELGALAVDAAAKILSGKTVDKEIPVKVVSVLKANVKDFQ</sequence>
<dbReference type="CDD" id="cd06323">
    <property type="entry name" value="PBP1_ribose_binding"/>
    <property type="match status" value="1"/>
</dbReference>
<evidence type="ECO:0000259" key="5">
    <source>
        <dbReference type="Pfam" id="PF13407"/>
    </source>
</evidence>
<dbReference type="GO" id="GO:0030313">
    <property type="term" value="C:cell envelope"/>
    <property type="evidence" value="ECO:0007669"/>
    <property type="project" value="UniProtKB-SubCell"/>
</dbReference>
<dbReference type="AlphaFoldDB" id="A0A3S9QN88"/>
<dbReference type="Pfam" id="PF13407">
    <property type="entry name" value="Peripla_BP_4"/>
    <property type="match status" value="1"/>
</dbReference>
<proteinExistence type="inferred from homology"/>
<evidence type="ECO:0000256" key="3">
    <source>
        <dbReference type="ARBA" id="ARBA00022729"/>
    </source>
</evidence>
<dbReference type="InterPro" id="IPR025997">
    <property type="entry name" value="SBP_2_dom"/>
</dbReference>
<dbReference type="Gene3D" id="3.40.50.2300">
    <property type="match status" value="2"/>
</dbReference>
<protein>
    <submittedName>
        <fullName evidence="6">D-ribose ABC transporter substrate-binding protein</fullName>
    </submittedName>
</protein>